<dbReference type="EMBL" id="JBHSSM010000017">
    <property type="protein sequence ID" value="MFC6315429.1"/>
    <property type="molecule type" value="Genomic_DNA"/>
</dbReference>
<dbReference type="PANTHER" id="PTHR21294:SF17">
    <property type="entry name" value="PROTEIN FIXA"/>
    <property type="match status" value="1"/>
</dbReference>
<dbReference type="Pfam" id="PF01012">
    <property type="entry name" value="ETF"/>
    <property type="match status" value="1"/>
</dbReference>
<dbReference type="InterPro" id="IPR012255">
    <property type="entry name" value="ETF_b"/>
</dbReference>
<comment type="caution">
    <text evidence="3">The sequence shown here is derived from an EMBL/GenBank/DDBJ whole genome shotgun (WGS) entry which is preliminary data.</text>
</comment>
<dbReference type="SUPFAM" id="SSF52402">
    <property type="entry name" value="Adenine nucleotide alpha hydrolases-like"/>
    <property type="match status" value="1"/>
</dbReference>
<keyword evidence="4" id="KW-1185">Reference proteome</keyword>
<name>A0ABW1UND6_9LACO</name>
<dbReference type="InterPro" id="IPR014730">
    <property type="entry name" value="ETF_a/b_N"/>
</dbReference>
<proteinExistence type="predicted"/>
<dbReference type="InterPro" id="IPR014729">
    <property type="entry name" value="Rossmann-like_a/b/a_fold"/>
</dbReference>
<protein>
    <recommendedName>
        <fullName evidence="1">Electron transfer flavoprotein small subunit</fullName>
    </recommendedName>
</protein>
<evidence type="ECO:0000313" key="4">
    <source>
        <dbReference type="Proteomes" id="UP001596310"/>
    </source>
</evidence>
<dbReference type="CDD" id="cd01714">
    <property type="entry name" value="ETF_beta"/>
    <property type="match status" value="1"/>
</dbReference>
<sequence length="261" mass="27911">MKIVVCLKQVPETNQVKLDPVTHNLIRQGLAGRINPFDRHAVQAALDLKAQVGGEVIVLSMGPNDNEYCLREGLAMGADRAILLSARAFAGSDTLATGYTLSQAIRKIGAVDLAFFGRQAVDADTGQVGPIVAEFLGWPQLTLASQLTWTDQGLQGVRRLGALAQTLAVPLPAVVTATRELNDPGYLQPRQIKAGFQQPILTWNEVDLEADPARLGVAGSPTVVRKILAPQTKTVPTQYLNPDPQAAVAELLTALQAKNLL</sequence>
<dbReference type="RefSeq" id="WP_125597760.1">
    <property type="nucleotide sequence ID" value="NZ_JBHSSM010000017.1"/>
</dbReference>
<reference evidence="4" key="1">
    <citation type="journal article" date="2019" name="Int. J. Syst. Evol. Microbiol.">
        <title>The Global Catalogue of Microorganisms (GCM) 10K type strain sequencing project: providing services to taxonomists for standard genome sequencing and annotation.</title>
        <authorList>
            <consortium name="The Broad Institute Genomics Platform"/>
            <consortium name="The Broad Institute Genome Sequencing Center for Infectious Disease"/>
            <person name="Wu L."/>
            <person name="Ma J."/>
        </authorList>
    </citation>
    <scope>NUCLEOTIDE SEQUENCE [LARGE SCALE GENOMIC DNA]</scope>
    <source>
        <strain evidence="4">CCM 8897</strain>
    </source>
</reference>
<dbReference type="Gene3D" id="3.40.50.620">
    <property type="entry name" value="HUPs"/>
    <property type="match status" value="1"/>
</dbReference>
<dbReference type="PIRSF" id="PIRSF000090">
    <property type="entry name" value="Beta-ETF"/>
    <property type="match status" value="1"/>
</dbReference>
<evidence type="ECO:0000256" key="1">
    <source>
        <dbReference type="ARBA" id="ARBA00042002"/>
    </source>
</evidence>
<feature type="domain" description="Electron transfer flavoprotein alpha/beta-subunit N-terminal" evidence="2">
    <location>
        <begin position="22"/>
        <end position="212"/>
    </location>
</feature>
<evidence type="ECO:0000259" key="2">
    <source>
        <dbReference type="SMART" id="SM00893"/>
    </source>
</evidence>
<dbReference type="Proteomes" id="UP001596310">
    <property type="component" value="Unassembled WGS sequence"/>
</dbReference>
<evidence type="ECO:0000313" key="3">
    <source>
        <dbReference type="EMBL" id="MFC6315429.1"/>
    </source>
</evidence>
<gene>
    <name evidence="3" type="ORF">ACFQHW_07630</name>
</gene>
<dbReference type="PANTHER" id="PTHR21294">
    <property type="entry name" value="ELECTRON TRANSFER FLAVOPROTEIN BETA-SUBUNIT"/>
    <property type="match status" value="1"/>
</dbReference>
<accession>A0ABW1UND6</accession>
<organism evidence="3 4">
    <name type="scientific">Lapidilactobacillus achengensis</name>
    <dbReference type="NCBI Taxonomy" id="2486000"/>
    <lineage>
        <taxon>Bacteria</taxon>
        <taxon>Bacillati</taxon>
        <taxon>Bacillota</taxon>
        <taxon>Bacilli</taxon>
        <taxon>Lactobacillales</taxon>
        <taxon>Lactobacillaceae</taxon>
        <taxon>Lapidilactobacillus</taxon>
    </lineage>
</organism>
<dbReference type="InterPro" id="IPR033948">
    <property type="entry name" value="ETF_beta_N"/>
</dbReference>
<dbReference type="SMART" id="SM00893">
    <property type="entry name" value="ETF"/>
    <property type="match status" value="1"/>
</dbReference>